<dbReference type="PaxDb" id="8022-A0A060YEG9"/>
<accession>A0A060YEG9</accession>
<feature type="region of interest" description="Disordered" evidence="1">
    <location>
        <begin position="1"/>
        <end position="22"/>
    </location>
</feature>
<evidence type="ECO:0000313" key="2">
    <source>
        <dbReference type="EMBL" id="CDQ90126.1"/>
    </source>
</evidence>
<feature type="compositionally biased region" description="Basic and acidic residues" evidence="1">
    <location>
        <begin position="1"/>
        <end position="10"/>
    </location>
</feature>
<dbReference type="AlphaFoldDB" id="A0A060YEG9"/>
<proteinExistence type="predicted"/>
<sequence>MSQEGHKDHQGQQPPSHCLFTPLSSRRRGQYRCIKAETERLKNSFYLKAIRLLNTHTHTQSAHLHSSWERFCSYFSLTWDTPISGWSQWTWPDWEWLSRRLKHATHFTLWMSKIFWMIPCSGGTQES</sequence>
<reference evidence="2" key="2">
    <citation type="submission" date="2014-03" db="EMBL/GenBank/DDBJ databases">
        <authorList>
            <person name="Genoscope - CEA"/>
        </authorList>
    </citation>
    <scope>NUCLEOTIDE SEQUENCE</scope>
</reference>
<evidence type="ECO:0000313" key="3">
    <source>
        <dbReference type="Proteomes" id="UP000193380"/>
    </source>
</evidence>
<dbReference type="Proteomes" id="UP000193380">
    <property type="component" value="Unassembled WGS sequence"/>
</dbReference>
<dbReference type="EMBL" id="FR910174">
    <property type="protein sequence ID" value="CDQ90126.1"/>
    <property type="molecule type" value="Genomic_DNA"/>
</dbReference>
<name>A0A060YEG9_ONCMY</name>
<gene>
    <name evidence="2" type="ORF">GSONMT00053528001</name>
</gene>
<reference evidence="2" key="1">
    <citation type="journal article" date="2014" name="Nat. Commun.">
        <title>The rainbow trout genome provides novel insights into evolution after whole-genome duplication in vertebrates.</title>
        <authorList>
            <person name="Berthelot C."/>
            <person name="Brunet F."/>
            <person name="Chalopin D."/>
            <person name="Juanchich A."/>
            <person name="Bernard M."/>
            <person name="Noel B."/>
            <person name="Bento P."/>
            <person name="Da Silva C."/>
            <person name="Labadie K."/>
            <person name="Alberti A."/>
            <person name="Aury J.M."/>
            <person name="Louis A."/>
            <person name="Dehais P."/>
            <person name="Bardou P."/>
            <person name="Montfort J."/>
            <person name="Klopp C."/>
            <person name="Cabau C."/>
            <person name="Gaspin C."/>
            <person name="Thorgaard G.H."/>
            <person name="Boussaha M."/>
            <person name="Quillet E."/>
            <person name="Guyomard R."/>
            <person name="Galiana D."/>
            <person name="Bobe J."/>
            <person name="Volff J.N."/>
            <person name="Genet C."/>
            <person name="Wincker P."/>
            <person name="Jaillon O."/>
            <person name="Roest Crollius H."/>
            <person name="Guiguen Y."/>
        </authorList>
    </citation>
    <scope>NUCLEOTIDE SEQUENCE [LARGE SCALE GENOMIC DNA]</scope>
</reference>
<organism evidence="2 3">
    <name type="scientific">Oncorhynchus mykiss</name>
    <name type="common">Rainbow trout</name>
    <name type="synonym">Salmo gairdneri</name>
    <dbReference type="NCBI Taxonomy" id="8022"/>
    <lineage>
        <taxon>Eukaryota</taxon>
        <taxon>Metazoa</taxon>
        <taxon>Chordata</taxon>
        <taxon>Craniata</taxon>
        <taxon>Vertebrata</taxon>
        <taxon>Euteleostomi</taxon>
        <taxon>Actinopterygii</taxon>
        <taxon>Neopterygii</taxon>
        <taxon>Teleostei</taxon>
        <taxon>Protacanthopterygii</taxon>
        <taxon>Salmoniformes</taxon>
        <taxon>Salmonidae</taxon>
        <taxon>Salmoninae</taxon>
        <taxon>Oncorhynchus</taxon>
    </lineage>
</organism>
<protein>
    <submittedName>
        <fullName evidence="2">Uncharacterized protein</fullName>
    </submittedName>
</protein>
<evidence type="ECO:0000256" key="1">
    <source>
        <dbReference type="SAM" id="MobiDB-lite"/>
    </source>
</evidence>